<protein>
    <submittedName>
        <fullName evidence="1">Uncharacterized protein</fullName>
    </submittedName>
</protein>
<sequence length="136" mass="15133">MDDEVEDIEAFGIDWDVVDDATYMEHLQQHNQDVWDPSNPFLAAPPKTSHVSVDPPECPFNRESMDILAAALAERVDLMSRQMDVRRLALTPQSSDVAVENNASREGSWQLYCYVAAYTEVAESTADQAHVAPPPA</sequence>
<comment type="caution">
    <text evidence="1">The sequence shown here is derived from an EMBL/GenBank/DDBJ whole genome shotgun (WGS) entry which is preliminary data.</text>
</comment>
<keyword evidence="2" id="KW-1185">Reference proteome</keyword>
<dbReference type="EMBL" id="JAUEPT010000015">
    <property type="protein sequence ID" value="KAK0445820.1"/>
    <property type="molecule type" value="Genomic_DNA"/>
</dbReference>
<evidence type="ECO:0000313" key="2">
    <source>
        <dbReference type="Proteomes" id="UP001175226"/>
    </source>
</evidence>
<organism evidence="1 2">
    <name type="scientific">Armillaria borealis</name>
    <dbReference type="NCBI Taxonomy" id="47425"/>
    <lineage>
        <taxon>Eukaryota</taxon>
        <taxon>Fungi</taxon>
        <taxon>Dikarya</taxon>
        <taxon>Basidiomycota</taxon>
        <taxon>Agaricomycotina</taxon>
        <taxon>Agaricomycetes</taxon>
        <taxon>Agaricomycetidae</taxon>
        <taxon>Agaricales</taxon>
        <taxon>Marasmiineae</taxon>
        <taxon>Physalacriaceae</taxon>
        <taxon>Armillaria</taxon>
    </lineage>
</organism>
<proteinExistence type="predicted"/>
<dbReference type="AlphaFoldDB" id="A0AA39MU24"/>
<evidence type="ECO:0000313" key="1">
    <source>
        <dbReference type="EMBL" id="KAK0445820.1"/>
    </source>
</evidence>
<accession>A0AA39MU24</accession>
<dbReference type="Proteomes" id="UP001175226">
    <property type="component" value="Unassembled WGS sequence"/>
</dbReference>
<reference evidence="1" key="1">
    <citation type="submission" date="2023-06" db="EMBL/GenBank/DDBJ databases">
        <authorList>
            <consortium name="Lawrence Berkeley National Laboratory"/>
            <person name="Ahrendt S."/>
            <person name="Sahu N."/>
            <person name="Indic B."/>
            <person name="Wong-Bajracharya J."/>
            <person name="Merenyi Z."/>
            <person name="Ke H.-M."/>
            <person name="Monk M."/>
            <person name="Kocsube S."/>
            <person name="Drula E."/>
            <person name="Lipzen A."/>
            <person name="Balint B."/>
            <person name="Henrissat B."/>
            <person name="Andreopoulos B."/>
            <person name="Martin F.M."/>
            <person name="Harder C.B."/>
            <person name="Rigling D."/>
            <person name="Ford K.L."/>
            <person name="Foster G.D."/>
            <person name="Pangilinan J."/>
            <person name="Papanicolaou A."/>
            <person name="Barry K."/>
            <person name="LaButti K."/>
            <person name="Viragh M."/>
            <person name="Koriabine M."/>
            <person name="Yan M."/>
            <person name="Riley R."/>
            <person name="Champramary S."/>
            <person name="Plett K.L."/>
            <person name="Tsai I.J."/>
            <person name="Slot J."/>
            <person name="Sipos G."/>
            <person name="Plett J."/>
            <person name="Nagy L.G."/>
            <person name="Grigoriev I.V."/>
        </authorList>
    </citation>
    <scope>NUCLEOTIDE SEQUENCE</scope>
    <source>
        <strain evidence="1">FPL87.14</strain>
    </source>
</reference>
<gene>
    <name evidence="1" type="ORF">EV421DRAFT_1902186</name>
</gene>
<name>A0AA39MU24_9AGAR</name>